<dbReference type="Pfam" id="PF13087">
    <property type="entry name" value="AAA_12"/>
    <property type="match status" value="1"/>
</dbReference>
<dbReference type="EMBL" id="JAGRRH010000010">
    <property type="protein sequence ID" value="KAG7363085.1"/>
    <property type="molecule type" value="Genomic_DNA"/>
</dbReference>
<feature type="compositionally biased region" description="Polar residues" evidence="7">
    <location>
        <begin position="902"/>
        <end position="915"/>
    </location>
</feature>
<keyword evidence="5" id="KW-0067">ATP-binding</keyword>
<dbReference type="NCBIfam" id="TIGR00376">
    <property type="entry name" value="IGHMBP2 family helicase"/>
    <property type="match status" value="1"/>
</dbReference>
<dbReference type="SMART" id="SM00487">
    <property type="entry name" value="DEXDc"/>
    <property type="match status" value="1"/>
</dbReference>
<dbReference type="PROSITE" id="PS51061">
    <property type="entry name" value="R3H"/>
    <property type="match status" value="1"/>
</dbReference>
<dbReference type="Pfam" id="PF13086">
    <property type="entry name" value="AAA_11"/>
    <property type="match status" value="1"/>
</dbReference>
<keyword evidence="4" id="KW-0347">Helicase</keyword>
<feature type="compositionally biased region" description="Basic and acidic residues" evidence="7">
    <location>
        <begin position="981"/>
        <end position="992"/>
    </location>
</feature>
<evidence type="ECO:0000256" key="2">
    <source>
        <dbReference type="ARBA" id="ARBA00022741"/>
    </source>
</evidence>
<dbReference type="InterPro" id="IPR041677">
    <property type="entry name" value="DNA2/NAM7_AAA_11"/>
</dbReference>
<evidence type="ECO:0000256" key="5">
    <source>
        <dbReference type="ARBA" id="ARBA00022840"/>
    </source>
</evidence>
<feature type="region of interest" description="Disordered" evidence="7">
    <location>
        <begin position="168"/>
        <end position="199"/>
    </location>
</feature>
<dbReference type="CDD" id="cd18044">
    <property type="entry name" value="DEXXQc_SMUBP2"/>
    <property type="match status" value="1"/>
</dbReference>
<evidence type="ECO:0000256" key="6">
    <source>
        <dbReference type="ARBA" id="ARBA00048432"/>
    </source>
</evidence>
<protein>
    <submittedName>
        <fullName evidence="9">DNA-binding protein SMUBP-2</fullName>
    </submittedName>
</protein>
<dbReference type="InterPro" id="IPR050534">
    <property type="entry name" value="Coronavir_polyprotein_1ab"/>
</dbReference>
<feature type="domain" description="R3H" evidence="8">
    <location>
        <begin position="826"/>
        <end position="891"/>
    </location>
</feature>
<name>A0A9K3PXE1_9STRA</name>
<evidence type="ECO:0000313" key="9">
    <source>
        <dbReference type="EMBL" id="KAG7363085.1"/>
    </source>
</evidence>
<dbReference type="GO" id="GO:0003677">
    <property type="term" value="F:DNA binding"/>
    <property type="evidence" value="ECO:0007669"/>
    <property type="project" value="UniProtKB-KW"/>
</dbReference>
<dbReference type="Pfam" id="PF01424">
    <property type="entry name" value="R3H"/>
    <property type="match status" value="1"/>
</dbReference>
<feature type="compositionally biased region" description="Basic and acidic residues" evidence="7">
    <location>
        <begin position="35"/>
        <end position="53"/>
    </location>
</feature>
<dbReference type="GO" id="GO:0005524">
    <property type="term" value="F:ATP binding"/>
    <property type="evidence" value="ECO:0007669"/>
    <property type="project" value="UniProtKB-KW"/>
</dbReference>
<organism evidence="9 10">
    <name type="scientific">Nitzschia inconspicua</name>
    <dbReference type="NCBI Taxonomy" id="303405"/>
    <lineage>
        <taxon>Eukaryota</taxon>
        <taxon>Sar</taxon>
        <taxon>Stramenopiles</taxon>
        <taxon>Ochrophyta</taxon>
        <taxon>Bacillariophyta</taxon>
        <taxon>Bacillariophyceae</taxon>
        <taxon>Bacillariophycidae</taxon>
        <taxon>Bacillariales</taxon>
        <taxon>Bacillariaceae</taxon>
        <taxon>Nitzschia</taxon>
    </lineage>
</organism>
<feature type="compositionally biased region" description="Polar residues" evidence="7">
    <location>
        <begin position="966"/>
        <end position="977"/>
    </location>
</feature>
<feature type="compositionally biased region" description="Low complexity" evidence="7">
    <location>
        <begin position="993"/>
        <end position="1006"/>
    </location>
</feature>
<comment type="catalytic activity">
    <reaction evidence="6">
        <text>ATP + H2O = ADP + phosphate + H(+)</text>
        <dbReference type="Rhea" id="RHEA:13065"/>
        <dbReference type="ChEBI" id="CHEBI:15377"/>
        <dbReference type="ChEBI" id="CHEBI:15378"/>
        <dbReference type="ChEBI" id="CHEBI:30616"/>
        <dbReference type="ChEBI" id="CHEBI:43474"/>
        <dbReference type="ChEBI" id="CHEBI:456216"/>
        <dbReference type="EC" id="3.6.4.12"/>
    </reaction>
    <physiologicalReaction direction="left-to-right" evidence="6">
        <dbReference type="Rhea" id="RHEA:13066"/>
    </physiologicalReaction>
</comment>
<sequence length="1113" mass="123028">MTDSNIREFVAKQRQLLELELQASNLEEQDCLSNKNDKNNTKNTEEREEERVSHVLGQLEASEVSVGMYGRTVVELTLWAQAAATNPVTLNDDDDQQQQQQQQHAKASSTAGLRLLPAHRFTVGDEVEIHSKHGSNRNKNKAVGGVISAVSDTLVAVALFQDRSAKQIKGDNNNNINNNNKNSTSKMAQNDQNDDENDENDILNMAPLTLVPKSSIEVHKKLIAALDKLERYGVDHPIAGPVIRAMFADNTTGSDDNLLSPPIIQQQKIEPFNPNLDQSQLEAIDFALQPQRPFALIHGPPGTGKTTTVAELIRQAVHHYQMRVLVTAPSNVAVDNILERLVAAEEAASGRSRGNNKKRLRTVRLGHPARIKSSILSHSLEHLLQTSEGTEIVQDVRQELQSFLKILANPKARGQDKRVAYRQIKSLRKEVRVREEKVVQELITTADVVLATTVGAGAGILDKFNNSGESRDGSSSGGFDLVVIDEAAQALEASCWIPILRGRKVVLAGDHKQLPPTIKSRDRRAVEGLGNTLFERLMKLYAHDIKRISRMLQIQYRMNHNIADWASQAMYNGELLTHDSVRDRTLGQLLNVNENCRSDTFDDDDDDLQETILVLVDTAGCEMHEMETDVGSRFNEGEAMIVNQHVRKVLALGVKENQIAVITPYNGQVELLRSMLLPDFPKLEIRSVDGFQGGEREAVILSLVRSSDRGGHSGIGFLRDDRRQNVAVTRAKRHLAVVCDTETVTKSPFIANLVDWIEKHGEHRSAVEYIVEAANDKSREDDLRRAEADLMKLVESSYKGNSKSKKPQLSGAKDSPPTKIDKELEASKRRALMDKISNFFESGNIGEEMALSSGLSSYDRRLVHEFAEQLGLGHRSEGTEGVDRRIVVTIQTERAIAVVDNSNDNNGVAKPTSTKMKARKDETDDNSVVASNFAALALEESDSDEEVETMMARSGDSENEVPAEKSLSNVPTTNSLLAQLAKERAEREEKNTKQTTSIPTTATTTLQKKKKKKGQKLGGSGPRKPAAPSEVEVDNADDLDDMAFLDAQIEKVQHAHGRKVVGSGKQYKTIVNGILNARPEPTGKAKNSKASSMLQSKLREAESSRKKKTPKKK</sequence>
<dbReference type="PANTHER" id="PTHR43788:SF8">
    <property type="entry name" value="DNA-BINDING PROTEIN SMUBP-2"/>
    <property type="match status" value="1"/>
</dbReference>
<feature type="compositionally biased region" description="Low complexity" evidence="7">
    <location>
        <begin position="172"/>
        <end position="182"/>
    </location>
</feature>
<dbReference type="InterPro" id="IPR003593">
    <property type="entry name" value="AAA+_ATPase"/>
</dbReference>
<dbReference type="AlphaFoldDB" id="A0A9K3PXE1"/>
<keyword evidence="10" id="KW-1185">Reference proteome</keyword>
<reference evidence="9" key="2">
    <citation type="submission" date="2021-04" db="EMBL/GenBank/DDBJ databases">
        <authorList>
            <person name="Podell S."/>
        </authorList>
    </citation>
    <scope>NUCLEOTIDE SEQUENCE</scope>
    <source>
        <strain evidence="9">Hildebrandi</strain>
    </source>
</reference>
<feature type="region of interest" description="Disordered" evidence="7">
    <location>
        <begin position="30"/>
        <end position="53"/>
    </location>
</feature>
<evidence type="ECO:0000256" key="4">
    <source>
        <dbReference type="ARBA" id="ARBA00022806"/>
    </source>
</evidence>
<evidence type="ECO:0000256" key="1">
    <source>
        <dbReference type="ARBA" id="ARBA00007913"/>
    </source>
</evidence>
<proteinExistence type="inferred from homology"/>
<feature type="region of interest" description="Disordered" evidence="7">
    <location>
        <begin position="89"/>
        <end position="113"/>
    </location>
</feature>
<dbReference type="InterPro" id="IPR047187">
    <property type="entry name" value="SF1_C_Upf1"/>
</dbReference>
<comment type="caution">
    <text evidence="9">The sequence shown here is derived from an EMBL/GenBank/DDBJ whole genome shotgun (WGS) entry which is preliminary data.</text>
</comment>
<keyword evidence="2" id="KW-0547">Nucleotide-binding</keyword>
<feature type="region of interest" description="Disordered" evidence="7">
    <location>
        <begin position="902"/>
        <end position="1035"/>
    </location>
</feature>
<comment type="similarity">
    <text evidence="1">Belongs to the DNA2/NAM7 helicase family.</text>
</comment>
<evidence type="ECO:0000256" key="7">
    <source>
        <dbReference type="SAM" id="MobiDB-lite"/>
    </source>
</evidence>
<accession>A0A9K3PXE1</accession>
<evidence type="ECO:0000256" key="3">
    <source>
        <dbReference type="ARBA" id="ARBA00022801"/>
    </source>
</evidence>
<dbReference type="InterPro" id="IPR014001">
    <property type="entry name" value="Helicase_ATP-bd"/>
</dbReference>
<dbReference type="CDD" id="cd02325">
    <property type="entry name" value="R3H"/>
    <property type="match status" value="1"/>
</dbReference>
<reference evidence="9" key="1">
    <citation type="journal article" date="2021" name="Sci. Rep.">
        <title>Diploid genomic architecture of Nitzschia inconspicua, an elite biomass production diatom.</title>
        <authorList>
            <person name="Oliver A."/>
            <person name="Podell S."/>
            <person name="Pinowska A."/>
            <person name="Traller J.C."/>
            <person name="Smith S.R."/>
            <person name="McClure R."/>
            <person name="Beliaev A."/>
            <person name="Bohutskyi P."/>
            <person name="Hill E.A."/>
            <person name="Rabines A."/>
            <person name="Zheng H."/>
            <person name="Allen L.Z."/>
            <person name="Kuo A."/>
            <person name="Grigoriev I.V."/>
            <person name="Allen A.E."/>
            <person name="Hazlebeck D."/>
            <person name="Allen E.E."/>
        </authorList>
    </citation>
    <scope>NUCLEOTIDE SEQUENCE</scope>
    <source>
        <strain evidence="9">Hildebrandi</strain>
    </source>
</reference>
<evidence type="ECO:0000313" key="10">
    <source>
        <dbReference type="Proteomes" id="UP000693970"/>
    </source>
</evidence>
<keyword evidence="9" id="KW-0238">DNA-binding</keyword>
<dbReference type="GO" id="GO:0016787">
    <property type="term" value="F:hydrolase activity"/>
    <property type="evidence" value="ECO:0007669"/>
    <property type="project" value="UniProtKB-KW"/>
</dbReference>
<dbReference type="InterPro" id="IPR004483">
    <property type="entry name" value="SMUBP-2/Hcs1-like"/>
</dbReference>
<feature type="region of interest" description="Disordered" evidence="7">
    <location>
        <begin position="797"/>
        <end position="821"/>
    </location>
</feature>
<dbReference type="PANTHER" id="PTHR43788">
    <property type="entry name" value="DNA2/NAM7 HELICASE FAMILY MEMBER"/>
    <property type="match status" value="1"/>
</dbReference>
<feature type="compositionally biased region" description="Acidic residues" evidence="7">
    <location>
        <begin position="939"/>
        <end position="948"/>
    </location>
</feature>
<dbReference type="Proteomes" id="UP000693970">
    <property type="component" value="Unassembled WGS sequence"/>
</dbReference>
<dbReference type="GO" id="GO:0043139">
    <property type="term" value="F:5'-3' DNA helicase activity"/>
    <property type="evidence" value="ECO:0007669"/>
    <property type="project" value="TreeGrafter"/>
</dbReference>
<evidence type="ECO:0000259" key="8">
    <source>
        <dbReference type="PROSITE" id="PS51061"/>
    </source>
</evidence>
<dbReference type="InterPro" id="IPR041679">
    <property type="entry name" value="DNA2/NAM7-like_C"/>
</dbReference>
<dbReference type="InterPro" id="IPR001374">
    <property type="entry name" value="R3H_dom"/>
</dbReference>
<gene>
    <name evidence="9" type="ORF">IV203_026445</name>
</gene>
<keyword evidence="3" id="KW-0378">Hydrolase</keyword>
<dbReference type="OrthoDB" id="45555at2759"/>
<dbReference type="SMART" id="SM00382">
    <property type="entry name" value="AAA"/>
    <property type="match status" value="1"/>
</dbReference>
<feature type="region of interest" description="Disordered" evidence="7">
    <location>
        <begin position="1074"/>
        <end position="1113"/>
    </location>
</feature>
<dbReference type="CDD" id="cd18808">
    <property type="entry name" value="SF1_C_Upf1"/>
    <property type="match status" value="1"/>
</dbReference>